<dbReference type="Proteomes" id="UP000499080">
    <property type="component" value="Unassembled WGS sequence"/>
</dbReference>
<evidence type="ECO:0000313" key="1">
    <source>
        <dbReference type="EMBL" id="GBN70673.1"/>
    </source>
</evidence>
<evidence type="ECO:0000313" key="2">
    <source>
        <dbReference type="Proteomes" id="UP000499080"/>
    </source>
</evidence>
<name>A0A4Y2R4V8_ARAVE</name>
<accession>A0A4Y2R4V8</accession>
<gene>
    <name evidence="1" type="ORF">AVEN_137007_1</name>
</gene>
<comment type="caution">
    <text evidence="1">The sequence shown here is derived from an EMBL/GenBank/DDBJ whole genome shotgun (WGS) entry which is preliminary data.</text>
</comment>
<protein>
    <submittedName>
        <fullName evidence="1">Uncharacterized protein</fullName>
    </submittedName>
</protein>
<keyword evidence="2" id="KW-1185">Reference proteome</keyword>
<organism evidence="1 2">
    <name type="scientific">Araneus ventricosus</name>
    <name type="common">Orbweaver spider</name>
    <name type="synonym">Epeira ventricosa</name>
    <dbReference type="NCBI Taxonomy" id="182803"/>
    <lineage>
        <taxon>Eukaryota</taxon>
        <taxon>Metazoa</taxon>
        <taxon>Ecdysozoa</taxon>
        <taxon>Arthropoda</taxon>
        <taxon>Chelicerata</taxon>
        <taxon>Arachnida</taxon>
        <taxon>Araneae</taxon>
        <taxon>Araneomorphae</taxon>
        <taxon>Entelegynae</taxon>
        <taxon>Araneoidea</taxon>
        <taxon>Araneidae</taxon>
        <taxon>Araneus</taxon>
    </lineage>
</organism>
<reference evidence="1 2" key="1">
    <citation type="journal article" date="2019" name="Sci. Rep.">
        <title>Orb-weaving spider Araneus ventricosus genome elucidates the spidroin gene catalogue.</title>
        <authorList>
            <person name="Kono N."/>
            <person name="Nakamura H."/>
            <person name="Ohtoshi R."/>
            <person name="Moran D.A.P."/>
            <person name="Shinohara A."/>
            <person name="Yoshida Y."/>
            <person name="Fujiwara M."/>
            <person name="Mori M."/>
            <person name="Tomita M."/>
            <person name="Arakawa K."/>
        </authorList>
    </citation>
    <scope>NUCLEOTIDE SEQUENCE [LARGE SCALE GENOMIC DNA]</scope>
</reference>
<proteinExistence type="predicted"/>
<dbReference type="AlphaFoldDB" id="A0A4Y2R4V8"/>
<dbReference type="EMBL" id="BGPR01015806">
    <property type="protein sequence ID" value="GBN70673.1"/>
    <property type="molecule type" value="Genomic_DNA"/>
</dbReference>
<sequence length="244" mass="27575">MDPISTAFVGLPCIRSSSRSPAPSFSIEIRKALHPYREERYRLPAQHGSISDSLLLHETLTSRYVIEVSCTPPFQSPAPPPFSVEIRKTLHPIGKNLDTVNPLDQFRLAFLLYARRHLDTSSKVSAPPPFSIEIEKTLHPIGKNCITVSQPNHWINFDSFYFHAARSIPRYVIKVSLPPSISVNQKKLCIPHRKNLDTFPAPPLDLDFDGFCACMKLKLRMSGLRTPSFFGMKKTPATYEEEPC</sequence>